<comment type="caution">
    <text evidence="3">The sequence shown here is derived from an EMBL/GenBank/DDBJ whole genome shotgun (WGS) entry which is preliminary data.</text>
</comment>
<name>A0A226D4K3_FOLCA</name>
<feature type="compositionally biased region" description="Basic and acidic residues" evidence="1">
    <location>
        <begin position="194"/>
        <end position="213"/>
    </location>
</feature>
<keyword evidence="2" id="KW-0732">Signal</keyword>
<feature type="signal peptide" evidence="2">
    <location>
        <begin position="1"/>
        <end position="18"/>
    </location>
</feature>
<dbReference type="GO" id="GO:0005581">
    <property type="term" value="C:collagen trimer"/>
    <property type="evidence" value="ECO:0007669"/>
    <property type="project" value="UniProtKB-KW"/>
</dbReference>
<dbReference type="Proteomes" id="UP000198287">
    <property type="component" value="Unassembled WGS sequence"/>
</dbReference>
<feature type="chain" id="PRO_5012240231" evidence="2">
    <location>
        <begin position="19"/>
        <end position="290"/>
    </location>
</feature>
<feature type="region of interest" description="Disordered" evidence="1">
    <location>
        <begin position="117"/>
        <end position="140"/>
    </location>
</feature>
<dbReference type="Pfam" id="PF01391">
    <property type="entry name" value="Collagen"/>
    <property type="match status" value="1"/>
</dbReference>
<feature type="compositionally biased region" description="Basic and acidic residues" evidence="1">
    <location>
        <begin position="122"/>
        <end position="132"/>
    </location>
</feature>
<evidence type="ECO:0000256" key="1">
    <source>
        <dbReference type="SAM" id="MobiDB-lite"/>
    </source>
</evidence>
<evidence type="ECO:0000313" key="3">
    <source>
        <dbReference type="EMBL" id="OXA40482.1"/>
    </source>
</evidence>
<dbReference type="PANTHER" id="PTHR24637">
    <property type="entry name" value="COLLAGEN"/>
    <property type="match status" value="1"/>
</dbReference>
<proteinExistence type="predicted"/>
<keyword evidence="3" id="KW-0176">Collagen</keyword>
<feature type="compositionally biased region" description="Polar residues" evidence="1">
    <location>
        <begin position="263"/>
        <end position="275"/>
    </location>
</feature>
<organism evidence="3 4">
    <name type="scientific">Folsomia candida</name>
    <name type="common">Springtail</name>
    <dbReference type="NCBI Taxonomy" id="158441"/>
    <lineage>
        <taxon>Eukaryota</taxon>
        <taxon>Metazoa</taxon>
        <taxon>Ecdysozoa</taxon>
        <taxon>Arthropoda</taxon>
        <taxon>Hexapoda</taxon>
        <taxon>Collembola</taxon>
        <taxon>Entomobryomorpha</taxon>
        <taxon>Isotomoidea</taxon>
        <taxon>Isotomidae</taxon>
        <taxon>Proisotominae</taxon>
        <taxon>Folsomia</taxon>
    </lineage>
</organism>
<feature type="compositionally biased region" description="Low complexity" evidence="1">
    <location>
        <begin position="251"/>
        <end position="262"/>
    </location>
</feature>
<dbReference type="EMBL" id="LNIX01000033">
    <property type="protein sequence ID" value="OXA40482.1"/>
    <property type="molecule type" value="Genomic_DNA"/>
</dbReference>
<accession>A0A226D4K3</accession>
<keyword evidence="4" id="KW-1185">Reference proteome</keyword>
<dbReference type="STRING" id="158441.A0A226D4K3"/>
<sequence>MSKLLQLIVMFNIALILSDKCSSAFGSQNFQPFKLDSTLRIISSAPTPSGLRFGCVTEKNQDYDEILELFAQHDESGRREVARLDFSSPTLLRTSSLDDISGLYEWPEECISGLISSPSPEIPHHHGTKDELDQSLNNGDDESLASLFFGGCNCPPGPDGRDGPAGLMGLIGVTGNPGKDGSNGLPGNRGRIGRKGEPGYRGARGDKGDRGDVGDMGSPGKDGLDGLSGRNGRSVTYVSGGRGGGNGTLHTNSNDNSTSSSSEQNFLRTTTNGKVSQIPIVLTIKQNNRK</sequence>
<protein>
    <submittedName>
        <fullName evidence="3">Collagen alpha-2(VI) chain</fullName>
    </submittedName>
</protein>
<evidence type="ECO:0000256" key="2">
    <source>
        <dbReference type="SAM" id="SignalP"/>
    </source>
</evidence>
<dbReference type="AlphaFoldDB" id="A0A226D4K3"/>
<evidence type="ECO:0000313" key="4">
    <source>
        <dbReference type="Proteomes" id="UP000198287"/>
    </source>
</evidence>
<reference evidence="3 4" key="1">
    <citation type="submission" date="2015-12" db="EMBL/GenBank/DDBJ databases">
        <title>The genome of Folsomia candida.</title>
        <authorList>
            <person name="Faddeeva A."/>
            <person name="Derks M.F."/>
            <person name="Anvar Y."/>
            <person name="Smit S."/>
            <person name="Van Straalen N."/>
            <person name="Roelofs D."/>
        </authorList>
    </citation>
    <scope>NUCLEOTIDE SEQUENCE [LARGE SCALE GENOMIC DNA]</scope>
    <source>
        <strain evidence="3 4">VU population</strain>
        <tissue evidence="3">Whole body</tissue>
    </source>
</reference>
<gene>
    <name evidence="3" type="ORF">Fcan01_24757</name>
</gene>
<feature type="region of interest" description="Disordered" evidence="1">
    <location>
        <begin position="160"/>
        <end position="275"/>
    </location>
</feature>
<dbReference type="InterPro" id="IPR008160">
    <property type="entry name" value="Collagen"/>
</dbReference>